<dbReference type="Pfam" id="PF11339">
    <property type="entry name" value="DUF3141"/>
    <property type="match status" value="1"/>
</dbReference>
<organism evidence="2 3">
    <name type="scientific">Pandoraea aquatica</name>
    <dbReference type="NCBI Taxonomy" id="2508290"/>
    <lineage>
        <taxon>Bacteria</taxon>
        <taxon>Pseudomonadati</taxon>
        <taxon>Pseudomonadota</taxon>
        <taxon>Betaproteobacteria</taxon>
        <taxon>Burkholderiales</taxon>
        <taxon>Burkholderiaceae</taxon>
        <taxon>Pandoraea</taxon>
    </lineage>
</organism>
<dbReference type="SUPFAM" id="SSF53474">
    <property type="entry name" value="alpha/beta-Hydrolases"/>
    <property type="match status" value="1"/>
</dbReference>
<evidence type="ECO:0000313" key="2">
    <source>
        <dbReference type="EMBL" id="VVE57987.1"/>
    </source>
</evidence>
<sequence>MPAKSSAALERRSSQSPRSARATSSAATGEAPWLAANPWLANLPWMSAAAEYAVDAWQRSVLFADVMRQRGNQYQEHLAESAPNVLDFDAEVILDAHDLPRPCNYCLMRIVPPKDTPTLPNARPFVVVDPRAGHGPGIGGFKPDSEIGAALRAGHPCYFVGFLPDPVPGQTVEDVMRAEAAFLEKVISMHPESAGKPAVIGNCQAGWQILMTAAMRPELFGPIIVAGAPVSYWAGWRGRNPMRYSGGLLGGSWLTALTSDLGDGRFDGAWLVQNFENLDPANTLWRKKYHLYANVDTEAPRYLGFEKYWGGHVFLNAQEMQYIVDNLFVGNRLTSAELITSDGIRLDLRNIRSPIVVFCSYGDNITPPPQALGFVTDMYRDDAEVLSHDQTIVYATHDSIGHLGIFVSGSTGRKEHRKFVNNIDLIDVLPAGIYQAQIADKTDDTLHGELAEGDYVMSIQRRSVEDVRAIVQPDTQSDRRFAAVAHLSDIHLGLYRSLVQPWVRAAVTPTSAYWLRVLHPLRVSYELWSDRNPFAVPFAEKAERVRETRHTVSPDNPFLAFETAVSTAIEQSLNFYRDIRDDGYEKAFETIYGQPWVQALAGLHGSDGTAVRVHPGTSPEHVAFVKEALELRRHEVRQCGVLEAGIRALLWVHRLHGEADERQFNLARSLPRGDAEISIERFREIIRRQAGLLRMAPNAAMEAIPGMLAHASPTSIRLVAKAVKDLSFAVPLEDGEQNDLERVLAVFERAAQKREADVGEARPTSAAAKPRATASRKATPRVATPATTPRKRTPVAKKVTTTVAAKTTRTSRAKKTT</sequence>
<gene>
    <name evidence="2" type="ORF">PAQ31011_05283</name>
</gene>
<dbReference type="PANTHER" id="PTHR36837:SF2">
    <property type="entry name" value="POLY(3-HYDROXYALKANOATE) POLYMERASE SUBUNIT PHAC"/>
    <property type="match status" value="1"/>
</dbReference>
<feature type="region of interest" description="Disordered" evidence="1">
    <location>
        <begin position="1"/>
        <end position="27"/>
    </location>
</feature>
<dbReference type="InterPro" id="IPR029058">
    <property type="entry name" value="AB_hydrolase_fold"/>
</dbReference>
<feature type="region of interest" description="Disordered" evidence="1">
    <location>
        <begin position="754"/>
        <end position="817"/>
    </location>
</feature>
<proteinExistence type="predicted"/>
<protein>
    <submittedName>
        <fullName evidence="2">3-hydroxyalkanoate synthetase</fullName>
    </submittedName>
</protein>
<dbReference type="Gene3D" id="3.40.50.1820">
    <property type="entry name" value="alpha/beta hydrolase"/>
    <property type="match status" value="1"/>
</dbReference>
<dbReference type="PANTHER" id="PTHR36837">
    <property type="entry name" value="POLY(3-HYDROXYALKANOATE) POLYMERASE SUBUNIT PHAC"/>
    <property type="match status" value="1"/>
</dbReference>
<accession>A0A5E4ZBC9</accession>
<dbReference type="InterPro" id="IPR051321">
    <property type="entry name" value="PHA/PHB_synthase"/>
</dbReference>
<reference evidence="2 3" key="1">
    <citation type="submission" date="2019-08" db="EMBL/GenBank/DDBJ databases">
        <authorList>
            <person name="Peeters C."/>
        </authorList>
    </citation>
    <scope>NUCLEOTIDE SEQUENCE [LARGE SCALE GENOMIC DNA]</scope>
    <source>
        <strain evidence="2 3">LMG 31011</strain>
    </source>
</reference>
<name>A0A5E4ZBC9_9BURK</name>
<evidence type="ECO:0000256" key="1">
    <source>
        <dbReference type="SAM" id="MobiDB-lite"/>
    </source>
</evidence>
<dbReference type="AlphaFoldDB" id="A0A5E4ZBC9"/>
<dbReference type="EMBL" id="CABPSN010000014">
    <property type="protein sequence ID" value="VVE57987.1"/>
    <property type="molecule type" value="Genomic_DNA"/>
</dbReference>
<feature type="compositionally biased region" description="Low complexity" evidence="1">
    <location>
        <begin position="14"/>
        <end position="27"/>
    </location>
</feature>
<evidence type="ECO:0000313" key="3">
    <source>
        <dbReference type="Proteomes" id="UP000366819"/>
    </source>
</evidence>
<keyword evidence="3" id="KW-1185">Reference proteome</keyword>
<feature type="compositionally biased region" description="Low complexity" evidence="1">
    <location>
        <begin position="796"/>
        <end position="808"/>
    </location>
</feature>
<dbReference type="Proteomes" id="UP000366819">
    <property type="component" value="Unassembled WGS sequence"/>
</dbReference>
<feature type="compositionally biased region" description="Low complexity" evidence="1">
    <location>
        <begin position="776"/>
        <end position="788"/>
    </location>
</feature>
<dbReference type="InterPro" id="IPR024501">
    <property type="entry name" value="DUF3141"/>
</dbReference>